<evidence type="ECO:0000313" key="2">
    <source>
        <dbReference type="Proteomes" id="UP001595758"/>
    </source>
</evidence>
<dbReference type="Proteomes" id="UP001595758">
    <property type="component" value="Unassembled WGS sequence"/>
</dbReference>
<accession>A0ABV8CGJ4</accession>
<sequence>MSGCTTVSTTTYYPGYNNDYVYSVGYYGYRPYYTGYGWGNNYWYGHRGFYGYGGYYSRGWDGRRW</sequence>
<proteinExistence type="predicted"/>
<dbReference type="RefSeq" id="WP_382343023.1">
    <property type="nucleotide sequence ID" value="NZ_JBHSAB010000020.1"/>
</dbReference>
<protein>
    <recommendedName>
        <fullName evidence="3">Glycine-rich protein</fullName>
    </recommendedName>
</protein>
<keyword evidence="2" id="KW-1185">Reference proteome</keyword>
<comment type="caution">
    <text evidence="1">The sequence shown here is derived from an EMBL/GenBank/DDBJ whole genome shotgun (WGS) entry which is preliminary data.</text>
</comment>
<reference evidence="2" key="1">
    <citation type="journal article" date="2019" name="Int. J. Syst. Evol. Microbiol.">
        <title>The Global Catalogue of Microorganisms (GCM) 10K type strain sequencing project: providing services to taxonomists for standard genome sequencing and annotation.</title>
        <authorList>
            <consortium name="The Broad Institute Genomics Platform"/>
            <consortium name="The Broad Institute Genome Sequencing Center for Infectious Disease"/>
            <person name="Wu L."/>
            <person name="Ma J."/>
        </authorList>
    </citation>
    <scope>NUCLEOTIDE SEQUENCE [LARGE SCALE GENOMIC DNA]</scope>
    <source>
        <strain evidence="2">CCUG 59858</strain>
    </source>
</reference>
<name>A0ABV8CGJ4_9GAMM</name>
<dbReference type="EMBL" id="JBHSAB010000020">
    <property type="protein sequence ID" value="MFC3909110.1"/>
    <property type="molecule type" value="Genomic_DNA"/>
</dbReference>
<evidence type="ECO:0008006" key="3">
    <source>
        <dbReference type="Google" id="ProtNLM"/>
    </source>
</evidence>
<gene>
    <name evidence="1" type="ORF">ACFORL_08485</name>
</gene>
<organism evidence="1 2">
    <name type="scientific">Legionella dresdenensis</name>
    <dbReference type="NCBI Taxonomy" id="450200"/>
    <lineage>
        <taxon>Bacteria</taxon>
        <taxon>Pseudomonadati</taxon>
        <taxon>Pseudomonadota</taxon>
        <taxon>Gammaproteobacteria</taxon>
        <taxon>Legionellales</taxon>
        <taxon>Legionellaceae</taxon>
        <taxon>Legionella</taxon>
    </lineage>
</organism>
<evidence type="ECO:0000313" key="1">
    <source>
        <dbReference type="EMBL" id="MFC3909110.1"/>
    </source>
</evidence>